<dbReference type="Proteomes" id="UP001374535">
    <property type="component" value="Chromosome 9"/>
</dbReference>
<proteinExistence type="predicted"/>
<evidence type="ECO:0000313" key="2">
    <source>
        <dbReference type="Proteomes" id="UP001374535"/>
    </source>
</evidence>
<dbReference type="AlphaFoldDB" id="A0AAQ3MTQ9"/>
<name>A0AAQ3MTQ9_VIGMU</name>
<dbReference type="EMBL" id="CP144692">
    <property type="protein sequence ID" value="WVY96961.1"/>
    <property type="molecule type" value="Genomic_DNA"/>
</dbReference>
<keyword evidence="2" id="KW-1185">Reference proteome</keyword>
<accession>A0AAQ3MTQ9</accession>
<reference evidence="1 2" key="1">
    <citation type="journal article" date="2023" name="Life. Sci Alliance">
        <title>Evolutionary insights into 3D genome organization and epigenetic landscape of Vigna mungo.</title>
        <authorList>
            <person name="Junaid A."/>
            <person name="Singh B."/>
            <person name="Bhatia S."/>
        </authorList>
    </citation>
    <scope>NUCLEOTIDE SEQUENCE [LARGE SCALE GENOMIC DNA]</scope>
    <source>
        <strain evidence="1">Urdbean</strain>
    </source>
</reference>
<gene>
    <name evidence="1" type="ORF">V8G54_029112</name>
</gene>
<organism evidence="1 2">
    <name type="scientific">Vigna mungo</name>
    <name type="common">Black gram</name>
    <name type="synonym">Phaseolus mungo</name>
    <dbReference type="NCBI Taxonomy" id="3915"/>
    <lineage>
        <taxon>Eukaryota</taxon>
        <taxon>Viridiplantae</taxon>
        <taxon>Streptophyta</taxon>
        <taxon>Embryophyta</taxon>
        <taxon>Tracheophyta</taxon>
        <taxon>Spermatophyta</taxon>
        <taxon>Magnoliopsida</taxon>
        <taxon>eudicotyledons</taxon>
        <taxon>Gunneridae</taxon>
        <taxon>Pentapetalae</taxon>
        <taxon>rosids</taxon>
        <taxon>fabids</taxon>
        <taxon>Fabales</taxon>
        <taxon>Fabaceae</taxon>
        <taxon>Papilionoideae</taxon>
        <taxon>50 kb inversion clade</taxon>
        <taxon>NPAAA clade</taxon>
        <taxon>indigoferoid/millettioid clade</taxon>
        <taxon>Phaseoleae</taxon>
        <taxon>Vigna</taxon>
    </lineage>
</organism>
<evidence type="ECO:0000313" key="1">
    <source>
        <dbReference type="EMBL" id="WVY96961.1"/>
    </source>
</evidence>
<sequence length="127" mass="13862">MEVSLISESGSSRSGRIRDTPLAARIAFFTKSVSNLQMPRSARSAGLRMLGPKLELCCKASTLVMMESNSSCFPSPSTKKQIPSPFEESFSMISEHLMMMNARVRGENIKSRIRGTPPDAAIIPLLA</sequence>
<protein>
    <submittedName>
        <fullName evidence="1">Uncharacterized protein</fullName>
    </submittedName>
</protein>